<comment type="caution">
    <text evidence="2">The sequence shown here is derived from an EMBL/GenBank/DDBJ whole genome shotgun (WGS) entry which is preliminary data.</text>
</comment>
<protein>
    <recommendedName>
        <fullName evidence="1">Bacterial CdiA-CT RNAse A domain-containing protein</fullName>
    </recommendedName>
</protein>
<evidence type="ECO:0000259" key="1">
    <source>
        <dbReference type="Pfam" id="PF18431"/>
    </source>
</evidence>
<gene>
    <name evidence="2" type="ORF">ALO_08460</name>
</gene>
<feature type="domain" description="Bacterial CdiA-CT RNAse A" evidence="1">
    <location>
        <begin position="78"/>
        <end position="187"/>
    </location>
</feature>
<evidence type="ECO:0000313" key="3">
    <source>
        <dbReference type="Proteomes" id="UP000003240"/>
    </source>
</evidence>
<feature type="non-terminal residue" evidence="2">
    <location>
        <position position="1"/>
    </location>
</feature>
<name>F7NHZ4_9FIRM</name>
<dbReference type="AlphaFoldDB" id="F7NHZ4"/>
<dbReference type="Pfam" id="PF18431">
    <property type="entry name" value="RNAse_A_bac"/>
    <property type="match status" value="1"/>
</dbReference>
<reference evidence="2 3" key="1">
    <citation type="journal article" date="2011" name="EMBO J.">
        <title>Structural diversity of bacterial flagellar motors.</title>
        <authorList>
            <person name="Chen S."/>
            <person name="Beeby M."/>
            <person name="Murphy G.E."/>
            <person name="Leadbetter J.R."/>
            <person name="Hendrixson D.R."/>
            <person name="Briegel A."/>
            <person name="Li Z."/>
            <person name="Shi J."/>
            <person name="Tocheva E.I."/>
            <person name="Muller A."/>
            <person name="Dobro M.J."/>
            <person name="Jensen G.J."/>
        </authorList>
    </citation>
    <scope>NUCLEOTIDE SEQUENCE [LARGE SCALE GENOMIC DNA]</scope>
    <source>
        <strain evidence="2 3">DSM 6540</strain>
    </source>
</reference>
<dbReference type="EMBL" id="AFGF01000063">
    <property type="protein sequence ID" value="EGO64335.1"/>
    <property type="molecule type" value="Genomic_DNA"/>
</dbReference>
<organism evidence="2 3">
    <name type="scientific">Acetonema longum DSM 6540</name>
    <dbReference type="NCBI Taxonomy" id="1009370"/>
    <lineage>
        <taxon>Bacteria</taxon>
        <taxon>Bacillati</taxon>
        <taxon>Bacillota</taxon>
        <taxon>Negativicutes</taxon>
        <taxon>Acetonemataceae</taxon>
        <taxon>Acetonema</taxon>
    </lineage>
</organism>
<proteinExistence type="predicted"/>
<accession>F7NHZ4</accession>
<keyword evidence="3" id="KW-1185">Reference proteome</keyword>
<dbReference type="RefSeq" id="WP_004094623.1">
    <property type="nucleotide sequence ID" value="NZ_AFGF01000063.1"/>
</dbReference>
<evidence type="ECO:0000313" key="2">
    <source>
        <dbReference type="EMBL" id="EGO64335.1"/>
    </source>
</evidence>
<dbReference type="eggNOG" id="ENOG50336Y0">
    <property type="taxonomic scope" value="Bacteria"/>
</dbReference>
<dbReference type="Proteomes" id="UP000003240">
    <property type="component" value="Unassembled WGS sequence"/>
</dbReference>
<dbReference type="CDD" id="cd20684">
    <property type="entry name" value="CdiA-CT_Yk_RNaseA-like"/>
    <property type="match status" value="1"/>
</dbReference>
<dbReference type="InterPro" id="IPR041436">
    <property type="entry name" value="RNAse_A_bac"/>
</dbReference>
<sequence length="190" mass="19890">VISFITKGEKAVVRVSKIATKADDLADAAKLADTTGDAAKAAGKTADAVQGTINTEKIKPDFKTSSNGVSEAVGKGQHVFDKHVGLSDQELLNRLNANPKITGASTFTDDLSANNVVNSVLTDPKKQAEINNWLANGAKGNLPLSYQGTTVIGRGVTRGSTNIENMTNAKIILKSNGNGGYDILTAYTTR</sequence>